<protein>
    <submittedName>
        <fullName evidence="1">Uncharacterized protein</fullName>
    </submittedName>
</protein>
<dbReference type="Proteomes" id="UP000272010">
    <property type="component" value="Chromosome"/>
</dbReference>
<name>A0A386URF4_9RHOB</name>
<dbReference type="AlphaFoldDB" id="A0A386URF4"/>
<dbReference type="EMBL" id="CP031078">
    <property type="protein sequence ID" value="AYF02986.1"/>
    <property type="molecule type" value="Genomic_DNA"/>
</dbReference>
<evidence type="ECO:0000313" key="1">
    <source>
        <dbReference type="EMBL" id="AYF02986.1"/>
    </source>
</evidence>
<reference evidence="2" key="1">
    <citation type="submission" date="2018-07" db="EMBL/GenBank/DDBJ databases">
        <title>Genome Structure of the Opportunistic Pathogen Paracoccus yeei (Alphaproteobacteria) and Identification of Putative Virulence Factors.</title>
        <authorList>
            <person name="Lasek R."/>
            <person name="Szuplewska M."/>
            <person name="Mitura M."/>
            <person name="Decewicz P."/>
            <person name="Chmielowska C."/>
            <person name="Pawlot A."/>
            <person name="Sentkowska D."/>
            <person name="Czarnecki J."/>
            <person name="Bartosik D."/>
        </authorList>
    </citation>
    <scope>NUCLEOTIDE SEQUENCE [LARGE SCALE GENOMIC DNA]</scope>
    <source>
        <strain evidence="2">CCUG 32053</strain>
    </source>
</reference>
<organism evidence="1 2">
    <name type="scientific">Paracoccus yeei</name>
    <dbReference type="NCBI Taxonomy" id="147645"/>
    <lineage>
        <taxon>Bacteria</taxon>
        <taxon>Pseudomonadati</taxon>
        <taxon>Pseudomonadota</taxon>
        <taxon>Alphaproteobacteria</taxon>
        <taxon>Rhodobacterales</taxon>
        <taxon>Paracoccaceae</taxon>
        <taxon>Paracoccus</taxon>
    </lineage>
</organism>
<gene>
    <name evidence="1" type="ORF">PY32053_03419</name>
</gene>
<evidence type="ECO:0000313" key="2">
    <source>
        <dbReference type="Proteomes" id="UP000272010"/>
    </source>
</evidence>
<accession>A0A386URF4</accession>
<proteinExistence type="predicted"/>
<sequence length="39" mass="4444">MIRGGPVRHRPFSYRGRSGRAPLIEEAQRMPLIVLQNAL</sequence>